<sequence>MYKNTYHVAMDAISYSTARANLAKTMDRVCEDHTPLIVTRQGQASVVMLSLEDYQALEETAYLLRSPANARRLLDAVQQLKAGGGTERDLIEPAP</sequence>
<dbReference type="RefSeq" id="WP_341376794.1">
    <property type="nucleotide sequence ID" value="NZ_JBBUTF010000036.1"/>
</dbReference>
<evidence type="ECO:0000313" key="4">
    <source>
        <dbReference type="Proteomes" id="UP001368500"/>
    </source>
</evidence>
<dbReference type="SUPFAM" id="SSF143120">
    <property type="entry name" value="YefM-like"/>
    <property type="match status" value="1"/>
</dbReference>
<protein>
    <recommendedName>
        <fullName evidence="2">Antitoxin</fullName>
    </recommendedName>
</protein>
<proteinExistence type="inferred from homology"/>
<comment type="function">
    <text evidence="2">Antitoxin component of a type II toxin-antitoxin (TA) system.</text>
</comment>
<dbReference type="InterPro" id="IPR051405">
    <property type="entry name" value="phD/YefM_antitoxin"/>
</dbReference>
<keyword evidence="4" id="KW-1185">Reference proteome</keyword>
<comment type="similarity">
    <text evidence="1 2">Belongs to the phD/YefM antitoxin family.</text>
</comment>
<comment type="caution">
    <text evidence="3">The sequence shown here is derived from an EMBL/GenBank/DDBJ whole genome shotgun (WGS) entry which is preliminary data.</text>
</comment>
<dbReference type="Gene3D" id="3.40.1620.10">
    <property type="entry name" value="YefM-like domain"/>
    <property type="match status" value="1"/>
</dbReference>
<dbReference type="InterPro" id="IPR036165">
    <property type="entry name" value="YefM-like_sf"/>
</dbReference>
<dbReference type="EMBL" id="JBBUTF010000036">
    <property type="protein sequence ID" value="MEK8029005.1"/>
    <property type="molecule type" value="Genomic_DNA"/>
</dbReference>
<accession>A0ABU9BGC9</accession>
<organism evidence="3 4">
    <name type="scientific">Pseudaquabacterium rugosum</name>
    <dbReference type="NCBI Taxonomy" id="2984194"/>
    <lineage>
        <taxon>Bacteria</taxon>
        <taxon>Pseudomonadati</taxon>
        <taxon>Pseudomonadota</taxon>
        <taxon>Betaproteobacteria</taxon>
        <taxon>Burkholderiales</taxon>
        <taxon>Sphaerotilaceae</taxon>
        <taxon>Pseudaquabacterium</taxon>
    </lineage>
</organism>
<dbReference type="PANTHER" id="PTHR33713:SF6">
    <property type="entry name" value="ANTITOXIN YEFM"/>
    <property type="match status" value="1"/>
</dbReference>
<reference evidence="3 4" key="1">
    <citation type="submission" date="2024-04" db="EMBL/GenBank/DDBJ databases">
        <title>Novel species of the genus Ideonella isolated from streams.</title>
        <authorList>
            <person name="Lu H."/>
        </authorList>
    </citation>
    <scope>NUCLEOTIDE SEQUENCE [LARGE SCALE GENOMIC DNA]</scope>
    <source>
        <strain evidence="3 4">BYS139W</strain>
    </source>
</reference>
<dbReference type="NCBIfam" id="TIGR01552">
    <property type="entry name" value="phd_fam"/>
    <property type="match status" value="1"/>
</dbReference>
<name>A0ABU9BGC9_9BURK</name>
<dbReference type="Proteomes" id="UP001368500">
    <property type="component" value="Unassembled WGS sequence"/>
</dbReference>
<gene>
    <name evidence="3" type="ORF">AACH11_23860</name>
</gene>
<evidence type="ECO:0000313" key="3">
    <source>
        <dbReference type="EMBL" id="MEK8029005.1"/>
    </source>
</evidence>
<dbReference type="InterPro" id="IPR006442">
    <property type="entry name" value="Antitoxin_Phd/YefM"/>
</dbReference>
<dbReference type="Gene3D" id="6.10.250.330">
    <property type="match status" value="1"/>
</dbReference>
<evidence type="ECO:0000256" key="2">
    <source>
        <dbReference type="RuleBase" id="RU362080"/>
    </source>
</evidence>
<evidence type="ECO:0000256" key="1">
    <source>
        <dbReference type="ARBA" id="ARBA00009981"/>
    </source>
</evidence>
<dbReference type="Pfam" id="PF02604">
    <property type="entry name" value="PhdYeFM_antitox"/>
    <property type="match status" value="1"/>
</dbReference>
<dbReference type="PANTHER" id="PTHR33713">
    <property type="entry name" value="ANTITOXIN YAFN-RELATED"/>
    <property type="match status" value="1"/>
</dbReference>